<feature type="compositionally biased region" description="Basic and acidic residues" evidence="1">
    <location>
        <begin position="211"/>
        <end position="227"/>
    </location>
</feature>
<gene>
    <name evidence="3" type="ORF">L207DRAFT_514374</name>
</gene>
<dbReference type="Pfam" id="PF20150">
    <property type="entry name" value="2EXR"/>
    <property type="match status" value="1"/>
</dbReference>
<proteinExistence type="predicted"/>
<name>A0A2J6RIY8_HYAVF</name>
<evidence type="ECO:0000256" key="1">
    <source>
        <dbReference type="SAM" id="MobiDB-lite"/>
    </source>
</evidence>
<evidence type="ECO:0000259" key="2">
    <source>
        <dbReference type="Pfam" id="PF20150"/>
    </source>
</evidence>
<evidence type="ECO:0000313" key="4">
    <source>
        <dbReference type="Proteomes" id="UP000235786"/>
    </source>
</evidence>
<organism evidence="3 4">
    <name type="scientific">Hyaloscypha variabilis (strain UAMH 11265 / GT02V1 / F)</name>
    <name type="common">Meliniomyces variabilis</name>
    <dbReference type="NCBI Taxonomy" id="1149755"/>
    <lineage>
        <taxon>Eukaryota</taxon>
        <taxon>Fungi</taxon>
        <taxon>Dikarya</taxon>
        <taxon>Ascomycota</taxon>
        <taxon>Pezizomycotina</taxon>
        <taxon>Leotiomycetes</taxon>
        <taxon>Helotiales</taxon>
        <taxon>Hyaloscyphaceae</taxon>
        <taxon>Hyaloscypha</taxon>
        <taxon>Hyaloscypha variabilis</taxon>
    </lineage>
</organism>
<sequence length="383" mass="43078">MASNPQPTAATAFTIFPKLPKELRCFIWAAAAPLRRRVIQVIYEPTTSTWHACKDGCGGLPSIIKVSREARKEALKGYTRAFDTFVDLEEDTVFISDPVFTLRKPRRAFFLNTEHTNRLRKIAWSSEVYNGLEQAAIEFPTVCLGPTAVLRKLENLTHFILALGEDGEGDLYGDSTDSEAGRDADEEDDLSRDSGVEDIEGEESPSPVEVAPHESPAESEARQLSRQLSRMEKQALEAMSRGYVRQPGNVHFSTAFHNVDHWDDASDMKWIVTDHFAAEKRKHPDWVRPKLSIMVVKYGLNQPGDYYESIHHQGDHSDVYLEDAYENNPGFDPIADAWDEPTCAADGMSDEEEDGEYNLDNFQAGLSDEEEDGEDNLDDLQDD</sequence>
<feature type="region of interest" description="Disordered" evidence="1">
    <location>
        <begin position="170"/>
        <end position="227"/>
    </location>
</feature>
<evidence type="ECO:0000313" key="3">
    <source>
        <dbReference type="EMBL" id="PMD38471.1"/>
    </source>
</evidence>
<reference evidence="3 4" key="1">
    <citation type="submission" date="2016-04" db="EMBL/GenBank/DDBJ databases">
        <title>A degradative enzymes factory behind the ericoid mycorrhizal symbiosis.</title>
        <authorList>
            <consortium name="DOE Joint Genome Institute"/>
            <person name="Martino E."/>
            <person name="Morin E."/>
            <person name="Grelet G."/>
            <person name="Kuo A."/>
            <person name="Kohler A."/>
            <person name="Daghino S."/>
            <person name="Barry K."/>
            <person name="Choi C."/>
            <person name="Cichocki N."/>
            <person name="Clum A."/>
            <person name="Copeland A."/>
            <person name="Hainaut M."/>
            <person name="Haridas S."/>
            <person name="Labutti K."/>
            <person name="Lindquist E."/>
            <person name="Lipzen A."/>
            <person name="Khouja H.-R."/>
            <person name="Murat C."/>
            <person name="Ohm R."/>
            <person name="Olson A."/>
            <person name="Spatafora J."/>
            <person name="Veneault-Fourrey C."/>
            <person name="Henrissat B."/>
            <person name="Grigoriev I."/>
            <person name="Martin F."/>
            <person name="Perotto S."/>
        </authorList>
    </citation>
    <scope>NUCLEOTIDE SEQUENCE [LARGE SCALE GENOMIC DNA]</scope>
    <source>
        <strain evidence="3 4">F</strain>
    </source>
</reference>
<dbReference type="Proteomes" id="UP000235786">
    <property type="component" value="Unassembled WGS sequence"/>
</dbReference>
<protein>
    <recommendedName>
        <fullName evidence="2">2EXR domain-containing protein</fullName>
    </recommendedName>
</protein>
<feature type="domain" description="2EXR" evidence="2">
    <location>
        <begin position="13"/>
        <end position="87"/>
    </location>
</feature>
<feature type="compositionally biased region" description="Acidic residues" evidence="1">
    <location>
        <begin position="184"/>
        <end position="203"/>
    </location>
</feature>
<accession>A0A2J6RIY8</accession>
<dbReference type="OrthoDB" id="3540486at2759"/>
<feature type="compositionally biased region" description="Acidic residues" evidence="1">
    <location>
        <begin position="348"/>
        <end position="357"/>
    </location>
</feature>
<dbReference type="InterPro" id="IPR045518">
    <property type="entry name" value="2EXR"/>
</dbReference>
<dbReference type="PANTHER" id="PTHR35910:SF6">
    <property type="entry name" value="2EXR DOMAIN-CONTAINING PROTEIN"/>
    <property type="match status" value="1"/>
</dbReference>
<keyword evidence="4" id="KW-1185">Reference proteome</keyword>
<dbReference type="AlphaFoldDB" id="A0A2J6RIY8"/>
<feature type="compositionally biased region" description="Acidic residues" evidence="1">
    <location>
        <begin position="367"/>
        <end position="383"/>
    </location>
</feature>
<dbReference type="EMBL" id="KZ613948">
    <property type="protein sequence ID" value="PMD38471.1"/>
    <property type="molecule type" value="Genomic_DNA"/>
</dbReference>
<dbReference type="PANTHER" id="PTHR35910">
    <property type="entry name" value="2EXR DOMAIN-CONTAINING PROTEIN"/>
    <property type="match status" value="1"/>
</dbReference>
<feature type="region of interest" description="Disordered" evidence="1">
    <location>
        <begin position="338"/>
        <end position="383"/>
    </location>
</feature>